<proteinExistence type="predicted"/>
<dbReference type="EMBL" id="JBHLUB010000029">
    <property type="protein sequence ID" value="MFC0582279.1"/>
    <property type="molecule type" value="Genomic_DNA"/>
</dbReference>
<dbReference type="SUPFAM" id="SSF82649">
    <property type="entry name" value="SufE/NifU"/>
    <property type="match status" value="1"/>
</dbReference>
<gene>
    <name evidence="1" type="ORF">ACFFFR_07790</name>
</gene>
<reference evidence="1 2" key="1">
    <citation type="submission" date="2024-09" db="EMBL/GenBank/DDBJ databases">
        <authorList>
            <person name="Sun Q."/>
            <person name="Mori K."/>
        </authorList>
    </citation>
    <scope>NUCLEOTIDE SEQUENCE [LARGE SCALE GENOMIC DNA]</scope>
    <source>
        <strain evidence="1 2">NCAIM B.02604</strain>
    </source>
</reference>
<accession>A0ABV6PAZ3</accession>
<evidence type="ECO:0008006" key="3">
    <source>
        <dbReference type="Google" id="ProtNLM"/>
    </source>
</evidence>
<dbReference type="RefSeq" id="WP_377459318.1">
    <property type="nucleotide sequence ID" value="NZ_JBHLUB010000029.1"/>
</dbReference>
<evidence type="ECO:0000313" key="1">
    <source>
        <dbReference type="EMBL" id="MFC0582279.1"/>
    </source>
</evidence>
<dbReference type="Proteomes" id="UP001589862">
    <property type="component" value="Unassembled WGS sequence"/>
</dbReference>
<organism evidence="1 2">
    <name type="scientific">Micrococcoides hystricis</name>
    <dbReference type="NCBI Taxonomy" id="1572761"/>
    <lineage>
        <taxon>Bacteria</taxon>
        <taxon>Bacillati</taxon>
        <taxon>Actinomycetota</taxon>
        <taxon>Actinomycetes</taxon>
        <taxon>Micrococcales</taxon>
        <taxon>Micrococcaceae</taxon>
        <taxon>Micrococcoides</taxon>
    </lineage>
</organism>
<sequence length="167" mass="18253">MGWLTTLANMDKAELLELIAHHGAHVPGLEAAWRMKDPEQILLRDCVNPSCGDRVEVELRERDGTIELRGIAEGCQLSRAAASLLAEALELAPLAETSAVLETLVRVRQGTVPAETAAVWAEDERFAELADLAVLAVAPLRRRCISMVWDVTTDLMDQASNASAQRR</sequence>
<protein>
    <recommendedName>
        <fullName evidence="3">SUF system NifU family Fe-S cluster assembly protein</fullName>
    </recommendedName>
</protein>
<dbReference type="Gene3D" id="3.90.1010.10">
    <property type="match status" value="1"/>
</dbReference>
<comment type="caution">
    <text evidence="1">The sequence shown here is derived from an EMBL/GenBank/DDBJ whole genome shotgun (WGS) entry which is preliminary data.</text>
</comment>
<evidence type="ECO:0000313" key="2">
    <source>
        <dbReference type="Proteomes" id="UP001589862"/>
    </source>
</evidence>
<keyword evidence="2" id="KW-1185">Reference proteome</keyword>
<name>A0ABV6PAZ3_9MICC</name>